<dbReference type="EMBL" id="JAAALK010000079">
    <property type="protein sequence ID" value="KAG8100769.1"/>
    <property type="molecule type" value="Genomic_DNA"/>
</dbReference>
<sequence>MAGRQTAGRRALLGVQIWPAALAREGSRATTTLAAGTTAGWLGGGQWGGGHCSVSDLAALSFFPCSRCTESSAAAPTAPLPARQAERLRHATRWLCQTAPAAMYPLLPLEAVYYEEGDGLE</sequence>
<name>A0A8J6C0H5_ZIZPA</name>
<reference evidence="1" key="2">
    <citation type="submission" date="2021-02" db="EMBL/GenBank/DDBJ databases">
        <authorList>
            <person name="Kimball J.A."/>
            <person name="Haas M.W."/>
            <person name="Macchietto M."/>
            <person name="Kono T."/>
            <person name="Duquette J."/>
            <person name="Shao M."/>
        </authorList>
    </citation>
    <scope>NUCLEOTIDE SEQUENCE</scope>
    <source>
        <tissue evidence="1">Fresh leaf tissue</tissue>
    </source>
</reference>
<keyword evidence="2" id="KW-1185">Reference proteome</keyword>
<comment type="caution">
    <text evidence="1">The sequence shown here is derived from an EMBL/GenBank/DDBJ whole genome shotgun (WGS) entry which is preliminary data.</text>
</comment>
<protein>
    <submittedName>
        <fullName evidence="1">Uncharacterized protein</fullName>
    </submittedName>
</protein>
<gene>
    <name evidence="1" type="ORF">GUJ93_ZPchr0013g34557</name>
</gene>
<evidence type="ECO:0000313" key="2">
    <source>
        <dbReference type="Proteomes" id="UP000729402"/>
    </source>
</evidence>
<organism evidence="1 2">
    <name type="scientific">Zizania palustris</name>
    <name type="common">Northern wild rice</name>
    <dbReference type="NCBI Taxonomy" id="103762"/>
    <lineage>
        <taxon>Eukaryota</taxon>
        <taxon>Viridiplantae</taxon>
        <taxon>Streptophyta</taxon>
        <taxon>Embryophyta</taxon>
        <taxon>Tracheophyta</taxon>
        <taxon>Spermatophyta</taxon>
        <taxon>Magnoliopsida</taxon>
        <taxon>Liliopsida</taxon>
        <taxon>Poales</taxon>
        <taxon>Poaceae</taxon>
        <taxon>BOP clade</taxon>
        <taxon>Oryzoideae</taxon>
        <taxon>Oryzeae</taxon>
        <taxon>Zizaniinae</taxon>
        <taxon>Zizania</taxon>
    </lineage>
</organism>
<evidence type="ECO:0000313" key="1">
    <source>
        <dbReference type="EMBL" id="KAG8100769.1"/>
    </source>
</evidence>
<dbReference type="AlphaFoldDB" id="A0A8J6C0H5"/>
<reference evidence="1" key="1">
    <citation type="journal article" date="2021" name="bioRxiv">
        <title>Whole Genome Assembly and Annotation of Northern Wild Rice, Zizania palustris L., Supports a Whole Genome Duplication in the Zizania Genus.</title>
        <authorList>
            <person name="Haas M."/>
            <person name="Kono T."/>
            <person name="Macchietto M."/>
            <person name="Millas R."/>
            <person name="McGilp L."/>
            <person name="Shao M."/>
            <person name="Duquette J."/>
            <person name="Hirsch C.N."/>
            <person name="Kimball J."/>
        </authorList>
    </citation>
    <scope>NUCLEOTIDE SEQUENCE</scope>
    <source>
        <tissue evidence="1">Fresh leaf tissue</tissue>
    </source>
</reference>
<accession>A0A8J6C0H5</accession>
<dbReference type="Proteomes" id="UP000729402">
    <property type="component" value="Unassembled WGS sequence"/>
</dbReference>
<proteinExistence type="predicted"/>